<name>A0A822MLK7_9VIBR</name>
<proteinExistence type="predicted"/>
<dbReference type="EMBL" id="CCJV01000012">
    <property type="protein sequence ID" value="CDS93951.1"/>
    <property type="molecule type" value="Genomic_DNA"/>
</dbReference>
<evidence type="ECO:0000313" key="2">
    <source>
        <dbReference type="Proteomes" id="UP000049495"/>
    </source>
</evidence>
<sequence length="41" mass="4841">MAGHLKQRSARFSIALERAFYVRFKKGSQLAALMFYWDCLE</sequence>
<dbReference type="AlphaFoldDB" id="A0A822MLK7"/>
<gene>
    <name evidence="1" type="ORF">VCR5J5_1090019</name>
</gene>
<accession>A0A822MLK7</accession>
<comment type="caution">
    <text evidence="1">The sequence shown here is derived from an EMBL/GenBank/DDBJ whole genome shotgun (WGS) entry which is preliminary data.</text>
</comment>
<reference evidence="2" key="1">
    <citation type="submission" date="2014-06" db="EMBL/GenBank/DDBJ databases">
        <authorList>
            <person name="Le Roux Frederique"/>
        </authorList>
    </citation>
    <scope>NUCLEOTIDE SEQUENCE [LARGE SCALE GENOMIC DNA]</scope>
    <source>
        <strain evidence="2">J5-5</strain>
    </source>
</reference>
<evidence type="ECO:0000313" key="1">
    <source>
        <dbReference type="EMBL" id="CDS93951.1"/>
    </source>
</evidence>
<protein>
    <submittedName>
        <fullName evidence="1">Uncharacterized protein</fullName>
    </submittedName>
</protein>
<dbReference type="Proteomes" id="UP000049495">
    <property type="component" value="Unassembled WGS sequence"/>
</dbReference>
<organism evidence="1 2">
    <name type="scientific">Vibrio crassostreae</name>
    <dbReference type="NCBI Taxonomy" id="246167"/>
    <lineage>
        <taxon>Bacteria</taxon>
        <taxon>Pseudomonadati</taxon>
        <taxon>Pseudomonadota</taxon>
        <taxon>Gammaproteobacteria</taxon>
        <taxon>Vibrionales</taxon>
        <taxon>Vibrionaceae</taxon>
        <taxon>Vibrio</taxon>
    </lineage>
</organism>